<dbReference type="SUPFAM" id="SSF51735">
    <property type="entry name" value="NAD(P)-binding Rossmann-fold domains"/>
    <property type="match status" value="1"/>
</dbReference>
<feature type="domain" description="Oxidoreductase N-terminal" evidence="3">
    <location>
        <begin position="14"/>
        <end position="124"/>
    </location>
</feature>
<dbReference type="GO" id="GO:0006979">
    <property type="term" value="P:response to oxidative stress"/>
    <property type="evidence" value="ECO:0007669"/>
    <property type="project" value="TreeGrafter"/>
</dbReference>
<evidence type="ECO:0008006" key="6">
    <source>
        <dbReference type="Google" id="ProtNLM"/>
    </source>
</evidence>
<evidence type="ECO:0000259" key="3">
    <source>
        <dbReference type="Pfam" id="PF16884"/>
    </source>
</evidence>
<protein>
    <recommendedName>
        <fullName evidence="6">Enoyl reductase (ER) domain-containing protein</fullName>
    </recommendedName>
</protein>
<dbReference type="PANTHER" id="PTHR43205:SF7">
    <property type="entry name" value="PROSTAGLANDIN REDUCTASE 1"/>
    <property type="match status" value="1"/>
</dbReference>
<dbReference type="InterPro" id="IPR041694">
    <property type="entry name" value="ADH_N_2"/>
</dbReference>
<dbReference type="InterPro" id="IPR011032">
    <property type="entry name" value="GroES-like_sf"/>
</dbReference>
<dbReference type="EMBL" id="BSYR01000003">
    <property type="protein sequence ID" value="GMI64463.1"/>
    <property type="molecule type" value="Genomic_DNA"/>
</dbReference>
<gene>
    <name evidence="4" type="ORF">HRI_000115600</name>
</gene>
<comment type="caution">
    <text evidence="4">The sequence shown here is derived from an EMBL/GenBank/DDBJ whole genome shotgun (WGS) entry which is preliminary data.</text>
</comment>
<organism evidence="4 5">
    <name type="scientific">Hibiscus trionum</name>
    <name type="common">Flower of an hour</name>
    <dbReference type="NCBI Taxonomy" id="183268"/>
    <lineage>
        <taxon>Eukaryota</taxon>
        <taxon>Viridiplantae</taxon>
        <taxon>Streptophyta</taxon>
        <taxon>Embryophyta</taxon>
        <taxon>Tracheophyta</taxon>
        <taxon>Spermatophyta</taxon>
        <taxon>Magnoliopsida</taxon>
        <taxon>eudicotyledons</taxon>
        <taxon>Gunneridae</taxon>
        <taxon>Pentapetalae</taxon>
        <taxon>rosids</taxon>
        <taxon>malvids</taxon>
        <taxon>Malvales</taxon>
        <taxon>Malvaceae</taxon>
        <taxon>Malvoideae</taxon>
        <taxon>Hibiscus</taxon>
    </lineage>
</organism>
<dbReference type="PANTHER" id="PTHR43205">
    <property type="entry name" value="PROSTAGLANDIN REDUCTASE"/>
    <property type="match status" value="1"/>
</dbReference>
<proteinExistence type="predicted"/>
<dbReference type="Proteomes" id="UP001165190">
    <property type="component" value="Unassembled WGS sequence"/>
</dbReference>
<keyword evidence="5" id="KW-1185">Reference proteome</keyword>
<evidence type="ECO:0000313" key="5">
    <source>
        <dbReference type="Proteomes" id="UP001165190"/>
    </source>
</evidence>
<reference evidence="4" key="1">
    <citation type="submission" date="2023-05" db="EMBL/GenBank/DDBJ databases">
        <title>Genome and transcriptome analyses reveal genes involved in the formation of fine ridges on petal epidermal cells in Hibiscus trionum.</title>
        <authorList>
            <person name="Koshimizu S."/>
            <person name="Masuda S."/>
            <person name="Ishii T."/>
            <person name="Shirasu K."/>
            <person name="Hoshino A."/>
            <person name="Arita M."/>
        </authorList>
    </citation>
    <scope>NUCLEOTIDE SEQUENCE</scope>
    <source>
        <strain evidence="4">Hamamatsu line</strain>
    </source>
</reference>
<keyword evidence="1" id="KW-0560">Oxidoreductase</keyword>
<dbReference type="OrthoDB" id="809632at2759"/>
<dbReference type="AlphaFoldDB" id="A0A9W7GU64"/>
<dbReference type="GO" id="GO:0032440">
    <property type="term" value="F:2-alkenal reductase [NAD(P)H] activity"/>
    <property type="evidence" value="ECO:0007669"/>
    <property type="project" value="TreeGrafter"/>
</dbReference>
<evidence type="ECO:0000259" key="2">
    <source>
        <dbReference type="Pfam" id="PF00107"/>
    </source>
</evidence>
<feature type="domain" description="Alcohol dehydrogenase-like C-terminal" evidence="2">
    <location>
        <begin position="169"/>
        <end position="302"/>
    </location>
</feature>
<dbReference type="Gene3D" id="3.90.180.10">
    <property type="entry name" value="Medium-chain alcohol dehydrogenases, catalytic domain"/>
    <property type="match status" value="1"/>
</dbReference>
<dbReference type="InterPro" id="IPR045010">
    <property type="entry name" value="MDR_fam"/>
</dbReference>
<evidence type="ECO:0000313" key="4">
    <source>
        <dbReference type="EMBL" id="GMI64463.1"/>
    </source>
</evidence>
<dbReference type="Gene3D" id="3.40.50.720">
    <property type="entry name" value="NAD(P)-binding Rossmann-like Domain"/>
    <property type="match status" value="1"/>
</dbReference>
<accession>A0A9W7GU64</accession>
<name>A0A9W7GU64_HIBTR</name>
<evidence type="ECO:0000256" key="1">
    <source>
        <dbReference type="ARBA" id="ARBA00023002"/>
    </source>
</evidence>
<dbReference type="FunFam" id="3.40.50.720:FF:000121">
    <property type="entry name" value="Prostaglandin reductase 2"/>
    <property type="match status" value="1"/>
</dbReference>
<dbReference type="Pfam" id="PF00107">
    <property type="entry name" value="ADH_zinc_N"/>
    <property type="match status" value="1"/>
</dbReference>
<dbReference type="InterPro" id="IPR013149">
    <property type="entry name" value="ADH-like_C"/>
</dbReference>
<dbReference type="InterPro" id="IPR036291">
    <property type="entry name" value="NAD(P)-bd_dom_sf"/>
</dbReference>
<dbReference type="Pfam" id="PF16884">
    <property type="entry name" value="ADH_N_2"/>
    <property type="match status" value="1"/>
</dbReference>
<sequence>MGTEGMDEGSNMKVILKHYVSGSAQETDMHLTAATIKLKAPPDSNAVVVKNLFISCDPDMIFKMTGHKREHFDPYTLGSPITGYGVAKVLDSAHPDFATDDLVWGITGWEEYSLISDTKNLFKIQHTDVPLSYYAGILGMPGLTAYVGVYELCVPKKGDYVFISAACGAIGLLMGQFAKFHGCHVVGSVGGPDKVELLKKKFGYDEAFNYKQEPDYDATLKRYCPEGIDVCYDNVGGKMLDAVLLNLRPHARIMICGMSSQYHLEHPDGVRNLPWMVMKDAQMQGYLAVNYYHLYPKYLELILPLIKESKVVYVEDIADGLETAPKALVGVFSGRNIGKQVVAVNCL</sequence>
<dbReference type="SUPFAM" id="SSF50129">
    <property type="entry name" value="GroES-like"/>
    <property type="match status" value="1"/>
</dbReference>